<reference evidence="14" key="1">
    <citation type="submission" date="2025-08" db="UniProtKB">
        <authorList>
            <consortium name="Ensembl"/>
        </authorList>
    </citation>
    <scope>IDENTIFICATION</scope>
</reference>
<protein>
    <recommendedName>
        <fullName evidence="16">Rho guanine nucleotide exchange factor 28</fullName>
    </recommendedName>
</protein>
<evidence type="ECO:0000256" key="4">
    <source>
        <dbReference type="ARBA" id="ARBA00022658"/>
    </source>
</evidence>
<sequence>RESPLHLAVRWGLYRLAELLLCQPGGLMAVSLPNEEGVTPLQLAQDVYVTSCVCELFGVAVETKCNIEKSPLFLSFSLCLSLSLCPLHHVEKSQSIRESQASSPTLAAAARLSAMIHGKDRVYANTMLVDQVSRKLVFLSIQCKIEDEEWDKYIIPSKVESEKYKVSRTFSFLKNRMSSTRNKTKVKGKEVKEGKEKSGATNGHQFVPVSPSGPALCVACDKSVSGKELLQCSNCFLNVHKNCRESVAACGKVTTDTTHLNSSHQIVRGRKKYFTVLADAVDASLLSDLSADLLGLEVESWSLAVSPEFCRQHDRRTIKRQDVIYELMQTELHHIQTLTVMSEVFRRGMLEELQLDWDCVARIFPCLDSLLLFHRNLFGALQECRQAATQPENPRNYFIRQIGDVLLQQFSDENAEKMKQVYGEFCSHHTEAVNVFKELQQQNKKLQNFVKQQSNNSLVRRREVPEFILLVTQRITKYPVLLERILLYTQEGSQEHSDLSSALAQIRDIIAAVDLTVNKYEKCQELQEVLARLENKSFAKLKNGKVFRKQDLHSKHRDLQHKGLVYWKTATGRLKDTLALLLTDVLVFLQEKDQRFIFAAVDQKPPVIPLQKLIVREVANEERGMFLISASSVGPEMYEVHTTTRDERNAWMRHIRQAVESCPEEEEEEERNAETEEARRAAEVRVQKITKFQETLLGQDQQICNSLEEKLQLYAELTELTLRSPESVSHRHLLVQPDTDNETPRQASSLLTAALREGRKAAVWLLNGHISQV</sequence>
<dbReference type="InterPro" id="IPR037819">
    <property type="entry name" value="ARHGEF28_PH"/>
</dbReference>
<feature type="region of interest" description="Disordered" evidence="9">
    <location>
        <begin position="182"/>
        <end position="205"/>
    </location>
</feature>
<evidence type="ECO:0000256" key="3">
    <source>
        <dbReference type="ARBA" id="ARBA00022553"/>
    </source>
</evidence>
<comment type="subcellular location">
    <subcellularLocation>
        <location evidence="1">Cytoplasm</location>
    </subcellularLocation>
</comment>
<keyword evidence="15" id="KW-1185">Reference proteome</keyword>
<dbReference type="GO" id="GO:0008270">
    <property type="term" value="F:zinc ion binding"/>
    <property type="evidence" value="ECO:0007669"/>
    <property type="project" value="UniProtKB-KW"/>
</dbReference>
<keyword evidence="2" id="KW-0963">Cytoplasm</keyword>
<evidence type="ECO:0000259" key="12">
    <source>
        <dbReference type="PROSITE" id="PS50010"/>
    </source>
</evidence>
<keyword evidence="5" id="KW-0479">Metal-binding</keyword>
<dbReference type="Gene3D" id="3.30.60.20">
    <property type="match status" value="1"/>
</dbReference>
<dbReference type="CDD" id="cd00160">
    <property type="entry name" value="RhoGEF"/>
    <property type="match status" value="1"/>
</dbReference>
<dbReference type="SMART" id="SM00233">
    <property type="entry name" value="PH"/>
    <property type="match status" value="1"/>
</dbReference>
<dbReference type="SUPFAM" id="SSF48065">
    <property type="entry name" value="DBL homology domain (DH-domain)"/>
    <property type="match status" value="1"/>
</dbReference>
<dbReference type="InterPro" id="IPR041020">
    <property type="entry name" value="PH_16"/>
</dbReference>
<feature type="chain" id="PRO_5034499082" description="Rho guanine nucleotide exchange factor 28" evidence="10">
    <location>
        <begin position="30"/>
        <end position="773"/>
    </location>
</feature>
<keyword evidence="6" id="KW-0863">Zinc-finger</keyword>
<evidence type="ECO:0000259" key="13">
    <source>
        <dbReference type="PROSITE" id="PS50081"/>
    </source>
</evidence>
<feature type="domain" description="Phorbol-ester/DAG-type" evidence="13">
    <location>
        <begin position="203"/>
        <end position="250"/>
    </location>
</feature>
<dbReference type="SMART" id="SM00109">
    <property type="entry name" value="C1"/>
    <property type="match status" value="1"/>
</dbReference>
<evidence type="ECO:0000259" key="11">
    <source>
        <dbReference type="PROSITE" id="PS50003"/>
    </source>
</evidence>
<dbReference type="CDD" id="cd14680">
    <property type="entry name" value="PH_p190RhoGEF"/>
    <property type="match status" value="1"/>
</dbReference>
<dbReference type="Pfam" id="PF00130">
    <property type="entry name" value="C1_1"/>
    <property type="match status" value="1"/>
</dbReference>
<dbReference type="PROSITE" id="PS50010">
    <property type="entry name" value="DH_2"/>
    <property type="match status" value="1"/>
</dbReference>
<proteinExistence type="predicted"/>
<evidence type="ECO:0008006" key="16">
    <source>
        <dbReference type="Google" id="ProtNLM"/>
    </source>
</evidence>
<keyword evidence="4" id="KW-0344">Guanine-nucleotide releasing factor</keyword>
<evidence type="ECO:0000256" key="1">
    <source>
        <dbReference type="ARBA" id="ARBA00004496"/>
    </source>
</evidence>
<dbReference type="GO" id="GO:0035023">
    <property type="term" value="P:regulation of Rho protein signal transduction"/>
    <property type="evidence" value="ECO:0007669"/>
    <property type="project" value="TreeGrafter"/>
</dbReference>
<dbReference type="InterPro" id="IPR035899">
    <property type="entry name" value="DBL_dom_sf"/>
</dbReference>
<dbReference type="SUPFAM" id="SSF57889">
    <property type="entry name" value="Cysteine-rich domain"/>
    <property type="match status" value="1"/>
</dbReference>
<dbReference type="InterPro" id="IPR036770">
    <property type="entry name" value="Ankyrin_rpt-contain_sf"/>
</dbReference>
<evidence type="ECO:0000256" key="2">
    <source>
        <dbReference type="ARBA" id="ARBA00022490"/>
    </source>
</evidence>
<reference evidence="14" key="2">
    <citation type="submission" date="2025-09" db="UniProtKB">
        <authorList>
            <consortium name="Ensembl"/>
        </authorList>
    </citation>
    <scope>IDENTIFICATION</scope>
</reference>
<dbReference type="PROSITE" id="PS00479">
    <property type="entry name" value="ZF_DAG_PE_1"/>
    <property type="match status" value="1"/>
</dbReference>
<evidence type="ECO:0000313" key="15">
    <source>
        <dbReference type="Proteomes" id="UP000694389"/>
    </source>
</evidence>
<dbReference type="InterPro" id="IPR002219">
    <property type="entry name" value="PKC_DAG/PE"/>
</dbReference>
<evidence type="ECO:0000256" key="5">
    <source>
        <dbReference type="ARBA" id="ARBA00022723"/>
    </source>
</evidence>
<dbReference type="Gene3D" id="2.30.29.30">
    <property type="entry name" value="Pleckstrin-homology domain (PH domain)/Phosphotyrosine-binding domain (PTB)"/>
    <property type="match status" value="1"/>
</dbReference>
<dbReference type="FunFam" id="2.30.29.30:FF:000021">
    <property type="entry name" value="Rho guanine nucleotide exchange factor 2"/>
    <property type="match status" value="1"/>
</dbReference>
<dbReference type="Pfam" id="PF17838">
    <property type="entry name" value="PH_16"/>
    <property type="match status" value="1"/>
</dbReference>
<dbReference type="SUPFAM" id="SSF50729">
    <property type="entry name" value="PH domain-like"/>
    <property type="match status" value="1"/>
</dbReference>
<organism evidence="14 15">
    <name type="scientific">Dicentrarchus labrax</name>
    <name type="common">European seabass</name>
    <name type="synonym">Morone labrax</name>
    <dbReference type="NCBI Taxonomy" id="13489"/>
    <lineage>
        <taxon>Eukaryota</taxon>
        <taxon>Metazoa</taxon>
        <taxon>Chordata</taxon>
        <taxon>Craniata</taxon>
        <taxon>Vertebrata</taxon>
        <taxon>Euteleostomi</taxon>
        <taxon>Actinopterygii</taxon>
        <taxon>Neopterygii</taxon>
        <taxon>Teleostei</taxon>
        <taxon>Neoteleostei</taxon>
        <taxon>Acanthomorphata</taxon>
        <taxon>Eupercaria</taxon>
        <taxon>Moronidae</taxon>
        <taxon>Dicentrarchus</taxon>
    </lineage>
</organism>
<evidence type="ECO:0000256" key="9">
    <source>
        <dbReference type="SAM" id="MobiDB-lite"/>
    </source>
</evidence>
<keyword evidence="10" id="KW-0732">Signal</keyword>
<dbReference type="GeneTree" id="ENSGT00940000155831"/>
<accession>A0A8C4FAM2</accession>
<evidence type="ECO:0000256" key="10">
    <source>
        <dbReference type="SAM" id="SignalP"/>
    </source>
</evidence>
<dbReference type="InterPro" id="IPR046349">
    <property type="entry name" value="C1-like_sf"/>
</dbReference>
<dbReference type="GO" id="GO:0005085">
    <property type="term" value="F:guanyl-nucleotide exchange factor activity"/>
    <property type="evidence" value="ECO:0007669"/>
    <property type="project" value="UniProtKB-KW"/>
</dbReference>
<dbReference type="PROSITE" id="PS50081">
    <property type="entry name" value="ZF_DAG_PE_2"/>
    <property type="match status" value="1"/>
</dbReference>
<dbReference type="Ensembl" id="ENSDLAT00005030115.2">
    <property type="protein sequence ID" value="ENSDLAP00005028245.1"/>
    <property type="gene ID" value="ENSDLAG00005012633.2"/>
</dbReference>
<keyword evidence="7" id="KW-0862">Zinc</keyword>
<dbReference type="Pfam" id="PF00621">
    <property type="entry name" value="RhoGEF"/>
    <property type="match status" value="1"/>
</dbReference>
<name>A0A8C4FAM2_DICLA</name>
<keyword evidence="8" id="KW-0175">Coiled coil</keyword>
<evidence type="ECO:0000256" key="7">
    <source>
        <dbReference type="ARBA" id="ARBA00022833"/>
    </source>
</evidence>
<dbReference type="PANTHER" id="PTHR13944:SF22">
    <property type="entry name" value="RHO GUANINE NUCLEOTIDE EXCHANGE FACTOR 28"/>
    <property type="match status" value="1"/>
</dbReference>
<dbReference type="PANTHER" id="PTHR13944">
    <property type="entry name" value="AGAP007712-PA"/>
    <property type="match status" value="1"/>
</dbReference>
<dbReference type="AlphaFoldDB" id="A0A8C4FAM2"/>
<dbReference type="FunFam" id="1.20.900.10:FF:000004">
    <property type="entry name" value="Rho guanine nucleotide exchange factor 2"/>
    <property type="match status" value="1"/>
</dbReference>
<feature type="domain" description="PH" evidence="11">
    <location>
        <begin position="558"/>
        <end position="660"/>
    </location>
</feature>
<dbReference type="Gene3D" id="1.20.900.10">
    <property type="entry name" value="Dbl homology (DH) domain"/>
    <property type="match status" value="1"/>
</dbReference>
<dbReference type="SMART" id="SM00325">
    <property type="entry name" value="RhoGEF"/>
    <property type="match status" value="1"/>
</dbReference>
<dbReference type="InterPro" id="IPR000219">
    <property type="entry name" value="DH_dom"/>
</dbReference>
<dbReference type="InterPro" id="IPR011993">
    <property type="entry name" value="PH-like_dom_sf"/>
</dbReference>
<evidence type="ECO:0000256" key="8">
    <source>
        <dbReference type="ARBA" id="ARBA00023054"/>
    </source>
</evidence>
<dbReference type="GO" id="GO:0005737">
    <property type="term" value="C:cytoplasm"/>
    <property type="evidence" value="ECO:0007669"/>
    <property type="project" value="UniProtKB-SubCell"/>
</dbReference>
<dbReference type="InterPro" id="IPR001849">
    <property type="entry name" value="PH_domain"/>
</dbReference>
<dbReference type="InterPro" id="IPR051632">
    <property type="entry name" value="Rho_GEF"/>
</dbReference>
<feature type="compositionally biased region" description="Basic and acidic residues" evidence="9">
    <location>
        <begin position="187"/>
        <end position="198"/>
    </location>
</feature>
<feature type="domain" description="DH" evidence="12">
    <location>
        <begin position="319"/>
        <end position="516"/>
    </location>
</feature>
<gene>
    <name evidence="14" type="primary">LOC127376633</name>
</gene>
<dbReference type="Proteomes" id="UP000694389">
    <property type="component" value="Unassembled WGS sequence"/>
</dbReference>
<evidence type="ECO:0000256" key="6">
    <source>
        <dbReference type="ARBA" id="ARBA00022771"/>
    </source>
</evidence>
<feature type="signal peptide" evidence="10">
    <location>
        <begin position="1"/>
        <end position="29"/>
    </location>
</feature>
<evidence type="ECO:0000313" key="14">
    <source>
        <dbReference type="Ensembl" id="ENSDLAP00005028245.1"/>
    </source>
</evidence>
<dbReference type="SUPFAM" id="SSF48403">
    <property type="entry name" value="Ankyrin repeat"/>
    <property type="match status" value="1"/>
</dbReference>
<dbReference type="PROSITE" id="PS50003">
    <property type="entry name" value="PH_DOMAIN"/>
    <property type="match status" value="1"/>
</dbReference>
<keyword evidence="3" id="KW-0597">Phosphoprotein</keyword>